<gene>
    <name evidence="1" type="ORF">rosmuc_01629</name>
</gene>
<dbReference type="AlphaFoldDB" id="A0A0A0HP98"/>
<dbReference type="PATRIC" id="fig|1288298.3.peg.1641"/>
<organism evidence="1 2">
    <name type="scientific">Roseovarius mucosus DSM 17069</name>
    <dbReference type="NCBI Taxonomy" id="1288298"/>
    <lineage>
        <taxon>Bacteria</taxon>
        <taxon>Pseudomonadati</taxon>
        <taxon>Pseudomonadota</taxon>
        <taxon>Alphaproteobacteria</taxon>
        <taxon>Rhodobacterales</taxon>
        <taxon>Roseobacteraceae</taxon>
        <taxon>Roseovarius</taxon>
    </lineage>
</organism>
<dbReference type="eggNOG" id="COG0500">
    <property type="taxonomic scope" value="Bacteria"/>
</dbReference>
<comment type="caution">
    <text evidence="1">The sequence shown here is derived from an EMBL/GenBank/DDBJ whole genome shotgun (WGS) entry which is preliminary data.</text>
</comment>
<accession>A0A0A0HP98</accession>
<evidence type="ECO:0000313" key="2">
    <source>
        <dbReference type="Proteomes" id="UP000030021"/>
    </source>
</evidence>
<proteinExistence type="predicted"/>
<dbReference type="RefSeq" id="WP_037271867.1">
    <property type="nucleotide sequence ID" value="NZ_KN293978.2"/>
</dbReference>
<dbReference type="SUPFAM" id="SSF53335">
    <property type="entry name" value="S-adenosyl-L-methionine-dependent methyltransferases"/>
    <property type="match status" value="1"/>
</dbReference>
<evidence type="ECO:0000313" key="1">
    <source>
        <dbReference type="EMBL" id="KGM88399.1"/>
    </source>
</evidence>
<dbReference type="HOGENOM" id="CLU_1238784_0_0_5"/>
<sequence length="225" mass="25301">MTSYGRGNPSPEYLDMVAMYERLHEEGEAAAGKSGTQTFPGKMLIRHAPGIKEMIDRTGAADILDYGAGKAVAYDLRDVALSKDKVVPSIQDYWGVADIRCYDPGHEPFKELPDRQYDGVICTDVLEHITTPDVPWIVDEMFGYARKFLYANVACYPAVKVLPNGQNVHCTVKSPEWWAGLFHAIAMRHTDVSYRLITSTATGRKKKFGFAKNRKKEYQTVERMA</sequence>
<dbReference type="Proteomes" id="UP000030021">
    <property type="component" value="Unassembled WGS sequence"/>
</dbReference>
<name>A0A0A0HP98_9RHOB</name>
<dbReference type="STRING" id="215743.ROSMUCSMR3_00119"/>
<reference evidence="1 2" key="1">
    <citation type="submission" date="2013-01" db="EMBL/GenBank/DDBJ databases">
        <authorList>
            <person name="Fiebig A."/>
            <person name="Goeker M."/>
            <person name="Klenk H.-P.P."/>
        </authorList>
    </citation>
    <scope>NUCLEOTIDE SEQUENCE [LARGE SCALE GENOMIC DNA]</scope>
    <source>
        <strain evidence="1 2">DSM 17069</strain>
    </source>
</reference>
<protein>
    <recommendedName>
        <fullName evidence="3">Methyltransferase domain protein</fullName>
    </recommendedName>
</protein>
<dbReference type="Gene3D" id="3.40.50.150">
    <property type="entry name" value="Vaccinia Virus protein VP39"/>
    <property type="match status" value="1"/>
</dbReference>
<dbReference type="EMBL" id="AONH01000008">
    <property type="protein sequence ID" value="KGM88399.1"/>
    <property type="molecule type" value="Genomic_DNA"/>
</dbReference>
<dbReference type="InterPro" id="IPR029063">
    <property type="entry name" value="SAM-dependent_MTases_sf"/>
</dbReference>
<evidence type="ECO:0008006" key="3">
    <source>
        <dbReference type="Google" id="ProtNLM"/>
    </source>
</evidence>
<dbReference type="OrthoDB" id="5614897at2"/>